<protein>
    <submittedName>
        <fullName evidence="2">GNAT family N-acetyltransferase</fullName>
    </submittedName>
</protein>
<dbReference type="RefSeq" id="WP_106895636.1">
    <property type="nucleotide sequence ID" value="NZ_JAIFZM010000006.1"/>
</dbReference>
<sequence>MIYSAFLEKEKGKEELKEELDSLEIQLHRMQSNMKEIAKKSEIISIDQANEEQWVIIYADKGRKHCQVMLHECTKPYRGDWDSAIQAEYRNDSTLHIADIKGVKNKGFGSVLMKHLKEIAREENMQYITGDIVERDFDHVNRLKHFYSKHHFDVKINHQNFSGEIIWNER</sequence>
<keyword evidence="1" id="KW-0175">Coiled coil</keyword>
<proteinExistence type="predicted"/>
<gene>
    <name evidence="2" type="ORF">K3T81_08965</name>
</gene>
<comment type="caution">
    <text evidence="2">The sequence shown here is derived from an EMBL/GenBank/DDBJ whole genome shotgun (WGS) entry which is preliminary data.</text>
</comment>
<dbReference type="Proteomes" id="UP001199631">
    <property type="component" value="Unassembled WGS sequence"/>
</dbReference>
<dbReference type="Gene3D" id="3.40.630.30">
    <property type="match status" value="1"/>
</dbReference>
<name>A0AAW5B4G3_9BACI</name>
<evidence type="ECO:0000313" key="3">
    <source>
        <dbReference type="Proteomes" id="UP001199631"/>
    </source>
</evidence>
<dbReference type="InterPro" id="IPR016181">
    <property type="entry name" value="Acyl_CoA_acyltransferase"/>
</dbReference>
<evidence type="ECO:0000313" key="2">
    <source>
        <dbReference type="EMBL" id="MCG3419281.1"/>
    </source>
</evidence>
<organism evidence="2 3">
    <name type="scientific">Oceanobacillus jordanicus</name>
    <dbReference type="NCBI Taxonomy" id="2867266"/>
    <lineage>
        <taxon>Bacteria</taxon>
        <taxon>Bacillati</taxon>
        <taxon>Bacillota</taxon>
        <taxon>Bacilli</taxon>
        <taxon>Bacillales</taxon>
        <taxon>Bacillaceae</taxon>
        <taxon>Oceanobacillus</taxon>
    </lineage>
</organism>
<dbReference type="AlphaFoldDB" id="A0AAW5B4G3"/>
<accession>A0AAW5B4G3</accession>
<keyword evidence="3" id="KW-1185">Reference proteome</keyword>
<reference evidence="2 3" key="1">
    <citation type="journal article" date="2022" name="Evol. Bioinform. Online">
        <title>Draft Genome Sequence of Oceanobacillus jordanicus Strain GSFE11, a Halotolerant Plant Growth-Promoting Bacterial Endophyte Isolated From the Jordan Valley.</title>
        <authorList>
            <person name="Alhindi T."/>
            <person name="Albdaiwi R."/>
        </authorList>
    </citation>
    <scope>NUCLEOTIDE SEQUENCE [LARGE SCALE GENOMIC DNA]</scope>
    <source>
        <strain evidence="2 3">GSFE11</strain>
    </source>
</reference>
<feature type="coiled-coil region" evidence="1">
    <location>
        <begin position="6"/>
        <end position="40"/>
    </location>
</feature>
<dbReference type="SUPFAM" id="SSF55729">
    <property type="entry name" value="Acyl-CoA N-acyltransferases (Nat)"/>
    <property type="match status" value="1"/>
</dbReference>
<evidence type="ECO:0000256" key="1">
    <source>
        <dbReference type="SAM" id="Coils"/>
    </source>
</evidence>
<dbReference type="EMBL" id="JAIFZM010000006">
    <property type="protein sequence ID" value="MCG3419281.1"/>
    <property type="molecule type" value="Genomic_DNA"/>
</dbReference>